<dbReference type="PROSITE" id="PS50850">
    <property type="entry name" value="MFS"/>
    <property type="match status" value="1"/>
</dbReference>
<dbReference type="InterPro" id="IPR020846">
    <property type="entry name" value="MFS_dom"/>
</dbReference>
<dbReference type="FunFam" id="1.20.1250.20:FF:000286">
    <property type="entry name" value="MFS efflux transporter"/>
    <property type="match status" value="1"/>
</dbReference>
<dbReference type="Proteomes" id="UP000009138">
    <property type="component" value="Unassembled WGS sequence"/>
</dbReference>
<dbReference type="Pfam" id="PF07690">
    <property type="entry name" value="MFS_1"/>
    <property type="match status" value="1"/>
</dbReference>
<dbReference type="GO" id="GO:0016020">
    <property type="term" value="C:membrane"/>
    <property type="evidence" value="ECO:0007669"/>
    <property type="project" value="TreeGrafter"/>
</dbReference>
<feature type="transmembrane region" description="Helical" evidence="7">
    <location>
        <begin position="262"/>
        <end position="283"/>
    </location>
</feature>
<dbReference type="GO" id="GO:0022857">
    <property type="term" value="F:transmembrane transporter activity"/>
    <property type="evidence" value="ECO:0007669"/>
    <property type="project" value="InterPro"/>
</dbReference>
<gene>
    <name evidence="9" type="ORF">RO3G_03969</name>
</gene>
<dbReference type="InParanoid" id="I1BST4"/>
<feature type="domain" description="Major facilitator superfamily (MFS) profile" evidence="8">
    <location>
        <begin position="37"/>
        <end position="406"/>
    </location>
</feature>
<evidence type="ECO:0000256" key="4">
    <source>
        <dbReference type="ARBA" id="ARBA00022692"/>
    </source>
</evidence>
<dbReference type="Gene3D" id="1.20.1250.20">
    <property type="entry name" value="MFS general substrate transporter like domains"/>
    <property type="match status" value="2"/>
</dbReference>
<comment type="similarity">
    <text evidence="2">Belongs to the major facilitator superfamily.</text>
</comment>
<feature type="transmembrane region" description="Helical" evidence="7">
    <location>
        <begin position="222"/>
        <end position="242"/>
    </location>
</feature>
<proteinExistence type="inferred from homology"/>
<feature type="transmembrane region" description="Helical" evidence="7">
    <location>
        <begin position="295"/>
        <end position="316"/>
    </location>
</feature>
<dbReference type="SUPFAM" id="SSF103473">
    <property type="entry name" value="MFS general substrate transporter"/>
    <property type="match status" value="1"/>
</dbReference>
<feature type="transmembrane region" description="Helical" evidence="7">
    <location>
        <begin position="381"/>
        <end position="402"/>
    </location>
</feature>
<evidence type="ECO:0000256" key="3">
    <source>
        <dbReference type="ARBA" id="ARBA00022448"/>
    </source>
</evidence>
<dbReference type="STRING" id="246409.I1BST4"/>
<protein>
    <recommendedName>
        <fullName evidence="8">Major facilitator superfamily (MFS) profile domain-containing protein</fullName>
    </recommendedName>
</protein>
<dbReference type="InterPro" id="IPR051788">
    <property type="entry name" value="MFS_Transporter"/>
</dbReference>
<evidence type="ECO:0000313" key="9">
    <source>
        <dbReference type="EMBL" id="EIE79264.1"/>
    </source>
</evidence>
<dbReference type="OrthoDB" id="413079at2759"/>
<dbReference type="PANTHER" id="PTHR23514:SF3">
    <property type="entry name" value="BYPASS OF STOP CODON PROTEIN 6"/>
    <property type="match status" value="1"/>
</dbReference>
<feature type="transmembrane region" description="Helical" evidence="7">
    <location>
        <begin position="38"/>
        <end position="60"/>
    </location>
</feature>
<keyword evidence="6 7" id="KW-0472">Membrane</keyword>
<evidence type="ECO:0000256" key="7">
    <source>
        <dbReference type="SAM" id="Phobius"/>
    </source>
</evidence>
<dbReference type="VEuPathDB" id="FungiDB:RO3G_03969"/>
<evidence type="ECO:0000313" key="10">
    <source>
        <dbReference type="Proteomes" id="UP000009138"/>
    </source>
</evidence>
<dbReference type="RefSeq" id="XP_067514660.1">
    <property type="nucleotide sequence ID" value="XM_067658559.1"/>
</dbReference>
<feature type="transmembrane region" description="Helical" evidence="7">
    <location>
        <begin position="354"/>
        <end position="375"/>
    </location>
</feature>
<name>I1BST4_RHIO9</name>
<feature type="transmembrane region" description="Helical" evidence="7">
    <location>
        <begin position="116"/>
        <end position="141"/>
    </location>
</feature>
<evidence type="ECO:0000256" key="1">
    <source>
        <dbReference type="ARBA" id="ARBA00004127"/>
    </source>
</evidence>
<accession>I1BST4</accession>
<dbReference type="OMA" id="ALQLLYW"/>
<dbReference type="InterPro" id="IPR036259">
    <property type="entry name" value="MFS_trans_sf"/>
</dbReference>
<sequence>MDDIPSAFVDENTPLIHRDQTEERQETLKDLKGHIKPLLSALYMIVVAGLNDGALGSIIPRVKQYYDIPNETVSLLFLCSSIGFFTSALMNGFIVHRIGQLNTIYMGSCMQLSAHIVLMMGFPFPVMAAAMACAGMGIGLTDAAMNVFAASLPMATLMLNLLHAVYGVGAMISPLVATFLLEHNLSWRGIVIICFMGVQLEEEESADQDADSKQNRKELTKAAILHPMTVIGSLYLLIYVGNEVVMGGWGYTYLTEGRHGDIISMGRVISGYWAGLASGRILLGYLAGKFGEKLMITIFTVMIVGCLSIMIISADIVVNSSALIFIGLLLGPMVPTTISIASKVLPRSYHATSIGFISALGAGGAAFFPFITGIISGKLGILSMPYVCTVMTIAMIVLWAMIPSDKPFFAYFQKKKK</sequence>
<evidence type="ECO:0000256" key="6">
    <source>
        <dbReference type="ARBA" id="ARBA00023136"/>
    </source>
</evidence>
<dbReference type="EMBL" id="CH476733">
    <property type="protein sequence ID" value="EIE79264.1"/>
    <property type="molecule type" value="Genomic_DNA"/>
</dbReference>
<evidence type="ECO:0000256" key="5">
    <source>
        <dbReference type="ARBA" id="ARBA00022989"/>
    </source>
</evidence>
<dbReference type="GeneID" id="93610940"/>
<organism evidence="9 10">
    <name type="scientific">Rhizopus delemar (strain RA 99-880 / ATCC MYA-4621 / FGSC 9543 / NRRL 43880)</name>
    <name type="common">Mucormycosis agent</name>
    <name type="synonym">Rhizopus arrhizus var. delemar</name>
    <dbReference type="NCBI Taxonomy" id="246409"/>
    <lineage>
        <taxon>Eukaryota</taxon>
        <taxon>Fungi</taxon>
        <taxon>Fungi incertae sedis</taxon>
        <taxon>Mucoromycota</taxon>
        <taxon>Mucoromycotina</taxon>
        <taxon>Mucoromycetes</taxon>
        <taxon>Mucorales</taxon>
        <taxon>Mucorineae</taxon>
        <taxon>Rhizopodaceae</taxon>
        <taxon>Rhizopus</taxon>
    </lineage>
</organism>
<dbReference type="eggNOG" id="ENOG502QU6M">
    <property type="taxonomic scope" value="Eukaryota"/>
</dbReference>
<feature type="transmembrane region" description="Helical" evidence="7">
    <location>
        <begin position="72"/>
        <end position="95"/>
    </location>
</feature>
<dbReference type="GO" id="GO:0012505">
    <property type="term" value="C:endomembrane system"/>
    <property type="evidence" value="ECO:0007669"/>
    <property type="project" value="UniProtKB-SubCell"/>
</dbReference>
<reference evidence="9 10" key="1">
    <citation type="journal article" date="2009" name="PLoS Genet.">
        <title>Genomic analysis of the basal lineage fungus Rhizopus oryzae reveals a whole-genome duplication.</title>
        <authorList>
            <person name="Ma L.-J."/>
            <person name="Ibrahim A.S."/>
            <person name="Skory C."/>
            <person name="Grabherr M.G."/>
            <person name="Burger G."/>
            <person name="Butler M."/>
            <person name="Elias M."/>
            <person name="Idnurm A."/>
            <person name="Lang B.F."/>
            <person name="Sone T."/>
            <person name="Abe A."/>
            <person name="Calvo S.E."/>
            <person name="Corrochano L.M."/>
            <person name="Engels R."/>
            <person name="Fu J."/>
            <person name="Hansberg W."/>
            <person name="Kim J.-M."/>
            <person name="Kodira C.D."/>
            <person name="Koehrsen M.J."/>
            <person name="Liu B."/>
            <person name="Miranda-Saavedra D."/>
            <person name="O'Leary S."/>
            <person name="Ortiz-Castellanos L."/>
            <person name="Poulter R."/>
            <person name="Rodriguez-Romero J."/>
            <person name="Ruiz-Herrera J."/>
            <person name="Shen Y.-Q."/>
            <person name="Zeng Q."/>
            <person name="Galagan J."/>
            <person name="Birren B.W."/>
            <person name="Cuomo C.A."/>
            <person name="Wickes B.L."/>
        </authorList>
    </citation>
    <scope>NUCLEOTIDE SEQUENCE [LARGE SCALE GENOMIC DNA]</scope>
    <source>
        <strain evidence="10">RA 99-880 / ATCC MYA-4621 / FGSC 9543 / NRRL 43880</strain>
    </source>
</reference>
<comment type="subcellular location">
    <subcellularLocation>
        <location evidence="1">Endomembrane system</location>
        <topology evidence="1">Multi-pass membrane protein</topology>
    </subcellularLocation>
</comment>
<keyword evidence="4 7" id="KW-0812">Transmembrane</keyword>
<dbReference type="AlphaFoldDB" id="I1BST4"/>
<feature type="transmembrane region" description="Helical" evidence="7">
    <location>
        <begin position="161"/>
        <end position="181"/>
    </location>
</feature>
<keyword evidence="10" id="KW-1185">Reference proteome</keyword>
<evidence type="ECO:0000256" key="2">
    <source>
        <dbReference type="ARBA" id="ARBA00008335"/>
    </source>
</evidence>
<keyword evidence="3" id="KW-0813">Transport</keyword>
<feature type="transmembrane region" description="Helical" evidence="7">
    <location>
        <begin position="322"/>
        <end position="342"/>
    </location>
</feature>
<dbReference type="InterPro" id="IPR011701">
    <property type="entry name" value="MFS"/>
</dbReference>
<keyword evidence="5 7" id="KW-1133">Transmembrane helix</keyword>
<dbReference type="PANTHER" id="PTHR23514">
    <property type="entry name" value="BYPASS OF STOP CODON PROTEIN 6"/>
    <property type="match status" value="1"/>
</dbReference>
<evidence type="ECO:0000259" key="8">
    <source>
        <dbReference type="PROSITE" id="PS50850"/>
    </source>
</evidence>